<dbReference type="Gene3D" id="3.30.200.20">
    <property type="entry name" value="Phosphorylase Kinase, domain 1"/>
    <property type="match status" value="1"/>
</dbReference>
<evidence type="ECO:0000313" key="2">
    <source>
        <dbReference type="Proteomes" id="UP000596660"/>
    </source>
</evidence>
<name>A0A803L0J1_CHEQI</name>
<sequence length="305" mass="33821">RWGRRLLNSLSDQNVAAEAAVALDGGHRRSHLEYNVSIKAKIEKFNEELVVNGSNDDGLVVEIEAEKAEVNGDVLVRENIESEDFYDLQESMSFSASAGSEDYDGFWKCEKLLLTELRSKKLIVCVKINGMGSQGSKLEMCCLGSPNRTVVLEAPDVGNEDDNGFGLFAFREFAYELLKNATSGFAVENIVSEHGEKAPNVVYKGKLENQTKIVVERFNRSACPDSYHFLDTGCGDSMANNSILQKNTLASISTKSKMQTEEILRVACLYVKVECKELFYRELQPLGGSRAEKLLPGCSTLEEVF</sequence>
<dbReference type="EnsemblPlants" id="AUR62005379-RA">
    <property type="protein sequence ID" value="AUR62005379-RA:cds"/>
    <property type="gene ID" value="AUR62005379"/>
</dbReference>
<protein>
    <submittedName>
        <fullName evidence="1">Uncharacterized protein</fullName>
    </submittedName>
</protein>
<dbReference type="AlphaFoldDB" id="A0A803L0J1"/>
<dbReference type="Gramene" id="AUR62005379-RA">
    <property type="protein sequence ID" value="AUR62005379-RA:cds"/>
    <property type="gene ID" value="AUR62005379"/>
</dbReference>
<dbReference type="PANTHER" id="PTHR45863">
    <property type="entry name" value="SERINE/THREONINE-PROTEIN KINASE BSK5"/>
    <property type="match status" value="1"/>
</dbReference>
<dbReference type="GO" id="GO:0009742">
    <property type="term" value="P:brassinosteroid mediated signaling pathway"/>
    <property type="evidence" value="ECO:0007669"/>
    <property type="project" value="InterPro"/>
</dbReference>
<keyword evidence="2" id="KW-1185">Reference proteome</keyword>
<reference evidence="1" key="2">
    <citation type="submission" date="2021-03" db="UniProtKB">
        <authorList>
            <consortium name="EnsemblPlants"/>
        </authorList>
    </citation>
    <scope>IDENTIFICATION</scope>
</reference>
<dbReference type="GO" id="GO:0004672">
    <property type="term" value="F:protein kinase activity"/>
    <property type="evidence" value="ECO:0007669"/>
    <property type="project" value="InterPro"/>
</dbReference>
<organism evidence="1 2">
    <name type="scientific">Chenopodium quinoa</name>
    <name type="common">Quinoa</name>
    <dbReference type="NCBI Taxonomy" id="63459"/>
    <lineage>
        <taxon>Eukaryota</taxon>
        <taxon>Viridiplantae</taxon>
        <taxon>Streptophyta</taxon>
        <taxon>Embryophyta</taxon>
        <taxon>Tracheophyta</taxon>
        <taxon>Spermatophyta</taxon>
        <taxon>Magnoliopsida</taxon>
        <taxon>eudicotyledons</taxon>
        <taxon>Gunneridae</taxon>
        <taxon>Pentapetalae</taxon>
        <taxon>Caryophyllales</taxon>
        <taxon>Chenopodiaceae</taxon>
        <taxon>Chenopodioideae</taxon>
        <taxon>Atripliceae</taxon>
        <taxon>Chenopodium</taxon>
    </lineage>
</organism>
<dbReference type="PANTHER" id="PTHR45863:SF47">
    <property type="entry name" value="SERINE_THREONINE-PROTEIN KINASE BSK3"/>
    <property type="match status" value="1"/>
</dbReference>
<dbReference type="GO" id="GO:0005524">
    <property type="term" value="F:ATP binding"/>
    <property type="evidence" value="ECO:0007669"/>
    <property type="project" value="UniProtKB-KW"/>
</dbReference>
<evidence type="ECO:0000313" key="1">
    <source>
        <dbReference type="EnsemblPlants" id="AUR62005379-RA:cds"/>
    </source>
</evidence>
<proteinExistence type="predicted"/>
<reference evidence="1" key="1">
    <citation type="journal article" date="2017" name="Nature">
        <title>The genome of Chenopodium quinoa.</title>
        <authorList>
            <person name="Jarvis D.E."/>
            <person name="Ho Y.S."/>
            <person name="Lightfoot D.J."/>
            <person name="Schmoeckel S.M."/>
            <person name="Li B."/>
            <person name="Borm T.J.A."/>
            <person name="Ohyanagi H."/>
            <person name="Mineta K."/>
            <person name="Michell C.T."/>
            <person name="Saber N."/>
            <person name="Kharbatia N.M."/>
            <person name="Rupper R.R."/>
            <person name="Sharp A.R."/>
            <person name="Dally N."/>
            <person name="Boughton B.A."/>
            <person name="Woo Y.H."/>
            <person name="Gao G."/>
            <person name="Schijlen E.G.W.M."/>
            <person name="Guo X."/>
            <person name="Momin A.A."/>
            <person name="Negrao S."/>
            <person name="Al-Babili S."/>
            <person name="Gehring C."/>
            <person name="Roessner U."/>
            <person name="Jung C."/>
            <person name="Murphy K."/>
            <person name="Arold S.T."/>
            <person name="Gojobori T."/>
            <person name="van der Linden C.G."/>
            <person name="van Loo E.N."/>
            <person name="Jellen E.N."/>
            <person name="Maughan P.J."/>
            <person name="Tester M."/>
        </authorList>
    </citation>
    <scope>NUCLEOTIDE SEQUENCE [LARGE SCALE GENOMIC DNA]</scope>
    <source>
        <strain evidence="1">cv. PI 614886</strain>
    </source>
</reference>
<accession>A0A803L0J1</accession>
<dbReference type="Proteomes" id="UP000596660">
    <property type="component" value="Unplaced"/>
</dbReference>
<dbReference type="InterPro" id="IPR045845">
    <property type="entry name" value="BSK"/>
</dbReference>
<dbReference type="GO" id="GO:0012505">
    <property type="term" value="C:endomembrane system"/>
    <property type="evidence" value="ECO:0007669"/>
    <property type="project" value="UniProtKB-SubCell"/>
</dbReference>